<dbReference type="STRING" id="126957.T1J643"/>
<dbReference type="SUPFAM" id="SSF54197">
    <property type="entry name" value="HIT-like"/>
    <property type="match status" value="1"/>
</dbReference>
<feature type="active site" description="Nucleophile" evidence="9">
    <location>
        <position position="267"/>
    </location>
</feature>
<evidence type="ECO:0000256" key="7">
    <source>
        <dbReference type="ARBA" id="ARBA00048222"/>
    </source>
</evidence>
<dbReference type="GO" id="GO:0005634">
    <property type="term" value="C:nucleus"/>
    <property type="evidence" value="ECO:0007669"/>
    <property type="project" value="UniProtKB-SubCell"/>
</dbReference>
<dbReference type="PANTHER" id="PTHR12978">
    <property type="entry name" value="HISTIDINE TRIAD HIT PROTEIN MEMBER"/>
    <property type="match status" value="1"/>
</dbReference>
<dbReference type="Pfam" id="PF05652">
    <property type="entry name" value="DcpS"/>
    <property type="match status" value="1"/>
</dbReference>
<proteinExistence type="inferred from homology"/>
<evidence type="ECO:0000256" key="3">
    <source>
        <dbReference type="ARBA" id="ARBA00012520"/>
    </source>
</evidence>
<evidence type="ECO:0000256" key="4">
    <source>
        <dbReference type="ARBA" id="ARBA00015636"/>
    </source>
</evidence>
<dbReference type="SUPFAM" id="SSF102860">
    <property type="entry name" value="mRNA decapping enzyme DcpS N-terminal domain"/>
    <property type="match status" value="1"/>
</dbReference>
<keyword evidence="8" id="KW-0507">mRNA processing</keyword>
<dbReference type="OMA" id="RAYFHYQ"/>
<evidence type="ECO:0000256" key="8">
    <source>
        <dbReference type="PIRNR" id="PIRNR028973"/>
    </source>
</evidence>
<feature type="binding site" evidence="10">
    <location>
        <position position="198"/>
    </location>
    <ligand>
        <name>substrate</name>
    </ligand>
</feature>
<dbReference type="EC" id="3.6.1.59" evidence="3 8"/>
<dbReference type="GO" id="GO:0140932">
    <property type="term" value="F:5'-(N(7)-methyl 5'-triphosphoguanosine)-[mRNA] diphosphatase activity"/>
    <property type="evidence" value="ECO:0007669"/>
    <property type="project" value="UniProtKB-EC"/>
</dbReference>
<dbReference type="PANTHER" id="PTHR12978:SF0">
    <property type="entry name" value="M7GPPPX DIPHOSPHATASE"/>
    <property type="match status" value="1"/>
</dbReference>
<dbReference type="InterPro" id="IPR036265">
    <property type="entry name" value="HIT-like_sf"/>
</dbReference>
<evidence type="ECO:0000256" key="5">
    <source>
        <dbReference type="ARBA" id="ARBA00022801"/>
    </source>
</evidence>
<name>T1J643_STRMM</name>
<dbReference type="GO" id="GO:0000340">
    <property type="term" value="F:RNA 7-methylguanosine cap binding"/>
    <property type="evidence" value="ECO:0007669"/>
    <property type="project" value="UniProtKB-UniRule"/>
</dbReference>
<dbReference type="GO" id="GO:0006397">
    <property type="term" value="P:mRNA processing"/>
    <property type="evidence" value="ECO:0007669"/>
    <property type="project" value="UniProtKB-KW"/>
</dbReference>
<dbReference type="PhylomeDB" id="T1J643"/>
<feature type="binding site" evidence="10">
    <location>
        <position position="166"/>
    </location>
    <ligand>
        <name>substrate</name>
    </ligand>
</feature>
<evidence type="ECO:0000256" key="1">
    <source>
        <dbReference type="ARBA" id="ARBA00004123"/>
    </source>
</evidence>
<dbReference type="PIRSF" id="PIRSF028973">
    <property type="entry name" value="Scavenger_mRNA_decap_enz"/>
    <property type="match status" value="1"/>
</dbReference>
<feature type="binding site" evidence="10">
    <location>
        <position position="176"/>
    </location>
    <ligand>
        <name>substrate</name>
    </ligand>
</feature>
<dbReference type="Proteomes" id="UP000014500">
    <property type="component" value="Unassembled WGS sequence"/>
</dbReference>
<dbReference type="HOGENOM" id="CLU_041045_2_0_1"/>
<comment type="catalytic activity">
    <reaction evidence="7 8">
        <text>a 5'-end (N(7)-methyl 5'-triphosphoguanosine)-ribonucleoside in mRNA + H2O = N(7)-methyl-GMP + a 5'-end diphospho-ribonucleoside in mRNA + 2 H(+)</text>
        <dbReference type="Rhea" id="RHEA:65388"/>
        <dbReference type="Rhea" id="RHEA-COMP:17165"/>
        <dbReference type="Rhea" id="RHEA-COMP:17167"/>
        <dbReference type="ChEBI" id="CHEBI:15377"/>
        <dbReference type="ChEBI" id="CHEBI:15378"/>
        <dbReference type="ChEBI" id="CHEBI:58285"/>
        <dbReference type="ChEBI" id="CHEBI:156461"/>
        <dbReference type="ChEBI" id="CHEBI:167616"/>
        <dbReference type="EC" id="3.6.1.59"/>
    </reaction>
</comment>
<dbReference type="Gene3D" id="3.30.200.40">
    <property type="entry name" value="Scavenger mRNA decapping enzyme, N-terminal domain"/>
    <property type="match status" value="1"/>
</dbReference>
<comment type="similarity">
    <text evidence="2 8">Belongs to the HIT family.</text>
</comment>
<evidence type="ECO:0000313" key="11">
    <source>
        <dbReference type="EnsemblMetazoa" id="SMAR009108-PA"/>
    </source>
</evidence>
<sequence length="337" mass="39145">MSTKKREDEEISIEIPSKKVKLDEDKIIGGDDVIPSFSSFDGFNIKSVLNEDLRNNMACVWGSFGDDQSDAVILMNKTPFDKDQLPRMLSKDSSLKAVMQNDLYGTYICSPPPETNSIAVTVIHPATELHVKKYSSHPMYLIEETPEDYQEITLPFINKQQLSLKWIDNIFEHKSETERIIHEDLDLEIGFILLPDMKWNQKQMSNLYIIAISKLRILSIRELTAEHIPLLENIDKTTKKIIRDKYGINSNQLRVYFHYQPSYYHLHVHFTHIHYEAPGSSCDKSHLLTTVVENLRRDSKYYTNSILPFRIREDSPLYNSFKDADIKIKIKFSGLKN</sequence>
<keyword evidence="12" id="KW-1185">Reference proteome</keyword>
<evidence type="ECO:0000256" key="10">
    <source>
        <dbReference type="PIRSR" id="PIRSR028973-2"/>
    </source>
</evidence>
<dbReference type="InterPro" id="IPR008594">
    <property type="entry name" value="DcpS/DCS2"/>
</dbReference>
<comment type="subcellular location">
    <subcellularLocation>
        <location evidence="1 8">Nucleus</location>
    </subcellularLocation>
</comment>
<dbReference type="eggNOG" id="KOG3969">
    <property type="taxonomic scope" value="Eukaryota"/>
</dbReference>
<dbReference type="GO" id="GO:0000290">
    <property type="term" value="P:deadenylation-dependent decapping of nuclear-transcribed mRNA"/>
    <property type="evidence" value="ECO:0007669"/>
    <property type="project" value="UniProtKB-UniRule"/>
</dbReference>
<evidence type="ECO:0000256" key="2">
    <source>
        <dbReference type="ARBA" id="ARBA00010208"/>
    </source>
</evidence>
<organism evidence="11 12">
    <name type="scientific">Strigamia maritima</name>
    <name type="common">European centipede</name>
    <name type="synonym">Geophilus maritimus</name>
    <dbReference type="NCBI Taxonomy" id="126957"/>
    <lineage>
        <taxon>Eukaryota</taxon>
        <taxon>Metazoa</taxon>
        <taxon>Ecdysozoa</taxon>
        <taxon>Arthropoda</taxon>
        <taxon>Myriapoda</taxon>
        <taxon>Chilopoda</taxon>
        <taxon>Pleurostigmophora</taxon>
        <taxon>Geophilomorpha</taxon>
        <taxon>Linotaeniidae</taxon>
        <taxon>Strigamia</taxon>
    </lineage>
</organism>
<dbReference type="EnsemblMetazoa" id="SMAR009108-RA">
    <property type="protein sequence ID" value="SMAR009108-PA"/>
    <property type="gene ID" value="SMAR009108"/>
</dbReference>
<dbReference type="EMBL" id="JH431870">
    <property type="status" value="NOT_ANNOTATED_CDS"/>
    <property type="molecule type" value="Genomic_DNA"/>
</dbReference>
<feature type="binding site" evidence="10">
    <location>
        <begin position="258"/>
        <end position="269"/>
    </location>
    <ligand>
        <name>substrate</name>
    </ligand>
</feature>
<dbReference type="Gene3D" id="3.30.428.10">
    <property type="entry name" value="HIT-like"/>
    <property type="match status" value="1"/>
</dbReference>
<dbReference type="GO" id="GO:0000932">
    <property type="term" value="C:P-body"/>
    <property type="evidence" value="ECO:0007669"/>
    <property type="project" value="TreeGrafter"/>
</dbReference>
<comment type="function">
    <text evidence="8">Decapping scavenger enzyme that catalyzes the cleavage of a residual cap structure following the degradation of mRNAs by the 3'-&gt;5' exosome-mediated mRNA decay pathway.</text>
</comment>
<dbReference type="InterPro" id="IPR011145">
    <property type="entry name" value="Scavenger_mRNA_decap_enz_N"/>
</dbReference>
<evidence type="ECO:0000256" key="9">
    <source>
        <dbReference type="PIRSR" id="PIRSR028973-1"/>
    </source>
</evidence>
<evidence type="ECO:0000313" key="12">
    <source>
        <dbReference type="Proteomes" id="UP000014500"/>
    </source>
</evidence>
<evidence type="ECO:0000256" key="6">
    <source>
        <dbReference type="ARBA" id="ARBA00023242"/>
    </source>
</evidence>
<feature type="binding site" evidence="10">
    <location>
        <position position="196"/>
    </location>
    <ligand>
        <name>substrate</name>
    </ligand>
</feature>
<accession>T1J643</accession>
<protein>
    <recommendedName>
        <fullName evidence="4 8">m7GpppX diphosphatase</fullName>
        <ecNumber evidence="3 8">3.6.1.59</ecNumber>
    </recommendedName>
</protein>
<dbReference type="AlphaFoldDB" id="T1J643"/>
<reference evidence="11" key="2">
    <citation type="submission" date="2015-02" db="UniProtKB">
        <authorList>
            <consortium name="EnsemblMetazoa"/>
        </authorList>
    </citation>
    <scope>IDENTIFICATION</scope>
</reference>
<keyword evidence="5 8" id="KW-0378">Hydrolase</keyword>
<keyword evidence="6 8" id="KW-0539">Nucleus</keyword>
<dbReference type="FunFam" id="3.30.428.10:FF:000006">
    <property type="entry name" value="m7GpppX diphosphatase"/>
    <property type="match status" value="1"/>
</dbReference>
<reference evidence="12" key="1">
    <citation type="submission" date="2011-05" db="EMBL/GenBank/DDBJ databases">
        <authorList>
            <person name="Richards S.R."/>
            <person name="Qu J."/>
            <person name="Jiang H."/>
            <person name="Jhangiani S.N."/>
            <person name="Agravi P."/>
            <person name="Goodspeed R."/>
            <person name="Gross S."/>
            <person name="Mandapat C."/>
            <person name="Jackson L."/>
            <person name="Mathew T."/>
            <person name="Pu L."/>
            <person name="Thornton R."/>
            <person name="Saada N."/>
            <person name="Wilczek-Boney K.B."/>
            <person name="Lee S."/>
            <person name="Kovar C."/>
            <person name="Wu Y."/>
            <person name="Scherer S.E."/>
            <person name="Worley K.C."/>
            <person name="Muzny D.M."/>
            <person name="Gibbs R."/>
        </authorList>
    </citation>
    <scope>NUCLEOTIDE SEQUENCE</scope>
    <source>
        <strain evidence="12">Brora</strain>
    </source>
</reference>
<dbReference type="Pfam" id="PF11969">
    <property type="entry name" value="DcpS_C"/>
    <property type="match status" value="1"/>
</dbReference>